<sequence length="61" mass="7049">MKKIRDKAEKKFACMDELVKKLLDDLLSKSVYIFRDSLPIFFCLLLSYITARALAKGSFKS</sequence>
<dbReference type="EMBL" id="BFBB01000008">
    <property type="protein sequence ID" value="GBF51236.1"/>
    <property type="molecule type" value="Genomic_DNA"/>
</dbReference>
<proteinExistence type="predicted"/>
<keyword evidence="2" id="KW-0489">Methyltransferase</keyword>
<evidence type="ECO:0000313" key="3">
    <source>
        <dbReference type="Proteomes" id="UP000245133"/>
    </source>
</evidence>
<keyword evidence="1" id="KW-0472">Membrane</keyword>
<dbReference type="GO" id="GO:0008168">
    <property type="term" value="F:methyltransferase activity"/>
    <property type="evidence" value="ECO:0007669"/>
    <property type="project" value="UniProtKB-KW"/>
</dbReference>
<keyword evidence="1" id="KW-1133">Transmembrane helix</keyword>
<comment type="caution">
    <text evidence="2">The sequence shown here is derived from an EMBL/GenBank/DDBJ whole genome shotgun (WGS) entry which is preliminary data.</text>
</comment>
<reference evidence="2 3" key="1">
    <citation type="submission" date="2018-02" db="EMBL/GenBank/DDBJ databases">
        <title>Novel Leptospira species isolated from soil and water in Japan.</title>
        <authorList>
            <person name="Nakao R."/>
            <person name="Masuzawa T."/>
        </authorList>
    </citation>
    <scope>NUCLEOTIDE SEQUENCE [LARGE SCALE GENOMIC DNA]</scope>
    <source>
        <strain evidence="2 3">YH101</strain>
    </source>
</reference>
<dbReference type="AlphaFoldDB" id="A0A2P2E335"/>
<keyword evidence="3" id="KW-1185">Reference proteome</keyword>
<keyword evidence="1" id="KW-0812">Transmembrane</keyword>
<keyword evidence="2" id="KW-0808">Transferase</keyword>
<gene>
    <name evidence="2" type="primary">cmoA</name>
    <name evidence="2" type="ORF">LPTSP4_27680</name>
</gene>
<feature type="transmembrane region" description="Helical" evidence="1">
    <location>
        <begin position="37"/>
        <end position="55"/>
    </location>
</feature>
<name>A0A2P2E335_9LEPT</name>
<dbReference type="GO" id="GO:0032259">
    <property type="term" value="P:methylation"/>
    <property type="evidence" value="ECO:0007669"/>
    <property type="project" value="UniProtKB-KW"/>
</dbReference>
<evidence type="ECO:0000256" key="1">
    <source>
        <dbReference type="SAM" id="Phobius"/>
    </source>
</evidence>
<protein>
    <submittedName>
        <fullName evidence="2">tRNA (Cmo5U34)-methyltransferase</fullName>
    </submittedName>
</protein>
<dbReference type="Proteomes" id="UP000245133">
    <property type="component" value="Unassembled WGS sequence"/>
</dbReference>
<accession>A0A2P2E335</accession>
<evidence type="ECO:0000313" key="2">
    <source>
        <dbReference type="EMBL" id="GBF51236.1"/>
    </source>
</evidence>
<organism evidence="2 3">
    <name type="scientific">Leptospira ryugenii</name>
    <dbReference type="NCBI Taxonomy" id="1917863"/>
    <lineage>
        <taxon>Bacteria</taxon>
        <taxon>Pseudomonadati</taxon>
        <taxon>Spirochaetota</taxon>
        <taxon>Spirochaetia</taxon>
        <taxon>Leptospirales</taxon>
        <taxon>Leptospiraceae</taxon>
        <taxon>Leptospira</taxon>
    </lineage>
</organism>